<dbReference type="EMBL" id="MUYU01000006">
    <property type="protein sequence ID" value="OOS25709.1"/>
    <property type="molecule type" value="Genomic_DNA"/>
</dbReference>
<reference evidence="1 2" key="1">
    <citation type="submission" date="2017-02" db="EMBL/GenBank/DDBJ databases">
        <title>Draft genome sequence of Moraxella pluranimalium CCUG 54913T type strain.</title>
        <authorList>
            <person name="Salva-Serra F."/>
            <person name="Engstrom-Jakobsson H."/>
            <person name="Thorell K."/>
            <person name="Jaen-Luchoro D."/>
            <person name="Gonzales-Siles L."/>
            <person name="Karlsson R."/>
            <person name="Yazdan S."/>
            <person name="Boulund F."/>
            <person name="Johnning A."/>
            <person name="Engstrand L."/>
            <person name="Kristiansson E."/>
            <person name="Moore E."/>
        </authorList>
    </citation>
    <scope>NUCLEOTIDE SEQUENCE [LARGE SCALE GENOMIC DNA]</scope>
    <source>
        <strain evidence="1 2">CCUG 54913</strain>
    </source>
</reference>
<dbReference type="AlphaFoldDB" id="A0A1T0CU22"/>
<evidence type="ECO:0000313" key="2">
    <source>
        <dbReference type="Proteomes" id="UP000189800"/>
    </source>
</evidence>
<protein>
    <submittedName>
        <fullName evidence="1">Uncharacterized protein</fullName>
    </submittedName>
</protein>
<dbReference type="RefSeq" id="WP_078253465.1">
    <property type="nucleotide sequence ID" value="NZ_MUYU01000006.1"/>
</dbReference>
<evidence type="ECO:0000313" key="1">
    <source>
        <dbReference type="EMBL" id="OOS25709.1"/>
    </source>
</evidence>
<name>A0A1T0CU22_9GAMM</name>
<accession>A0A1T0CU22</accession>
<dbReference type="OrthoDB" id="6646843at2"/>
<comment type="caution">
    <text evidence="1">The sequence shown here is derived from an EMBL/GenBank/DDBJ whole genome shotgun (WGS) entry which is preliminary data.</text>
</comment>
<organism evidence="1 2">
    <name type="scientific">Moraxella pluranimalium</name>
    <dbReference type="NCBI Taxonomy" id="470453"/>
    <lineage>
        <taxon>Bacteria</taxon>
        <taxon>Pseudomonadati</taxon>
        <taxon>Pseudomonadota</taxon>
        <taxon>Gammaproteobacteria</taxon>
        <taxon>Moraxellales</taxon>
        <taxon>Moraxellaceae</taxon>
        <taxon>Moraxella</taxon>
    </lineage>
</organism>
<dbReference type="Proteomes" id="UP000189800">
    <property type="component" value="Unassembled WGS sequence"/>
</dbReference>
<sequence>MTQTTDTPEFVLQELLKNDAFVFRVHNIKLTTLTINRDLPQMFLAHYDSLDDDIKADTPLSPELLRQINILMTADEANLLLGLASGTIRAAYHIKISGTVVIVNDDLPLALHLSFTNTAKSSQAIYGQDIATLVEQEAQKWQLTGTVNLLHKSSKHKLISIDMDDEILSIEPHDGYVRLPNAHALATTHAINTIKNNTPELVRFMHDAIVDKVLATYQEQTQ</sequence>
<proteinExistence type="predicted"/>
<gene>
    <name evidence="1" type="ORF">B0680_02505</name>
</gene>
<keyword evidence="2" id="KW-1185">Reference proteome</keyword>